<feature type="region of interest" description="Disordered" evidence="1">
    <location>
        <begin position="1"/>
        <end position="28"/>
    </location>
</feature>
<evidence type="ECO:0000256" key="1">
    <source>
        <dbReference type="SAM" id="MobiDB-lite"/>
    </source>
</evidence>
<name>A0A2U3EHS7_PURLI</name>
<reference evidence="2 3" key="1">
    <citation type="journal article" date="2016" name="Front. Microbiol.">
        <title>Genome and transcriptome sequences reveal the specific parasitism of the nematophagous Purpureocillium lilacinum 36-1.</title>
        <authorList>
            <person name="Xie J."/>
            <person name="Li S."/>
            <person name="Mo C."/>
            <person name="Xiao X."/>
            <person name="Peng D."/>
            <person name="Wang G."/>
            <person name="Xiao Y."/>
        </authorList>
    </citation>
    <scope>NUCLEOTIDE SEQUENCE [LARGE SCALE GENOMIC DNA]</scope>
    <source>
        <strain evidence="2 3">36-1</strain>
    </source>
</reference>
<proteinExistence type="predicted"/>
<protein>
    <submittedName>
        <fullName evidence="2">Uncharacterized protein</fullName>
    </submittedName>
</protein>
<organism evidence="2 3">
    <name type="scientific">Purpureocillium lilacinum</name>
    <name type="common">Paecilomyces lilacinus</name>
    <dbReference type="NCBI Taxonomy" id="33203"/>
    <lineage>
        <taxon>Eukaryota</taxon>
        <taxon>Fungi</taxon>
        <taxon>Dikarya</taxon>
        <taxon>Ascomycota</taxon>
        <taxon>Pezizomycotina</taxon>
        <taxon>Sordariomycetes</taxon>
        <taxon>Hypocreomycetidae</taxon>
        <taxon>Hypocreales</taxon>
        <taxon>Ophiocordycipitaceae</taxon>
        <taxon>Purpureocillium</taxon>
    </lineage>
</organism>
<feature type="region of interest" description="Disordered" evidence="1">
    <location>
        <begin position="138"/>
        <end position="172"/>
    </location>
</feature>
<feature type="compositionally biased region" description="Basic and acidic residues" evidence="1">
    <location>
        <begin position="67"/>
        <end position="77"/>
    </location>
</feature>
<feature type="compositionally biased region" description="Basic and acidic residues" evidence="1">
    <location>
        <begin position="923"/>
        <end position="934"/>
    </location>
</feature>
<accession>A0A2U3EHS7</accession>
<feature type="compositionally biased region" description="Polar residues" evidence="1">
    <location>
        <begin position="162"/>
        <end position="172"/>
    </location>
</feature>
<feature type="compositionally biased region" description="Low complexity" evidence="1">
    <location>
        <begin position="1258"/>
        <end position="1274"/>
    </location>
</feature>
<feature type="compositionally biased region" description="Gly residues" evidence="1">
    <location>
        <begin position="974"/>
        <end position="983"/>
    </location>
</feature>
<evidence type="ECO:0000313" key="2">
    <source>
        <dbReference type="EMBL" id="PWI74074.1"/>
    </source>
</evidence>
<gene>
    <name evidence="2" type="ORF">PCL_09350</name>
</gene>
<feature type="region of interest" description="Disordered" evidence="1">
    <location>
        <begin position="1116"/>
        <end position="1150"/>
    </location>
</feature>
<feature type="region of interest" description="Disordered" evidence="1">
    <location>
        <begin position="255"/>
        <end position="347"/>
    </location>
</feature>
<sequence length="1652" mass="175811">MGPQFRPWVGANSEGRMDGRMGGSSACVSPAKQGLGGGRDALGIVIVSYVSCAGQQTTIDHGSSATDDWRRHQEPRTNRQASKRSVLAGERRRRQRDMVSLNAVGSALAHIPRFGIRIPEQAWLSAAGVRILSQAKPASVSQSVSQPAQTERNEPLLPSAAPPNSNVSGSQPGARLSTTCLRLVASCWTKSGAEVVGVGAFCRPMVAAAPHRARASLHENAACAACTGAGGVAAGQGASSAAAWRTRLASFFLPPARHPVSSSTAKSKQAIGDSAGAREGERRLKSLARQGVRPDKTRPSSSSSMTKGRRTATDDDDDDAIPRDANAMEHVAAGPPPTREREQRSRGLPSAVLGLKGKPLNEGKVSSVVQTLIVPGAVPACGHPTVVKGPWIRRYVRVGSPLVFRMPCAMPFRVSSLRYPAENDGSCTSTRIPSDCCLPQDDARGMVRREHGGEPSPIAQGDAKPQRGLAALRRGPHLDVQRGPSIPPDNWIWRPSGGAAAHGSGPKESRGPRAMEACCWLGLGFHAVPQHSNMPSRLLRRRRRRGGWVRRVRCRLLAVTATAAAASRPPGTTHSSVSMRWEGGNPRVARQGLGCRMCRHLPLLRGRTFLSDTRKQTSAGGEGLQAVTERRPSCCVRVQMRASRRCSGRGALFWQALASVGGGAGTLALGLVAGGLGSGPLCVPLMVVAATIDDAGIDLCPSSPYASSSSCPRFVRRCSSLPSLVCARAPALRIGEAAGGQPPATASPPTATTKVPKAAHLASIRQPPFNPLCSELHAHAHALVLAGLLCGRATTTLMLCVNVCLNIQSGSLLPKAHSSSKVELVPGHFHEAQPLGADLASLPRAPLSVDSRGWRTTRGGTLTAAGIFRGHRREQTKLSSDSRSGVFSCDEMTAALAFSWHGMASDAFPTSPNAAEPRPGPQKRHEPTNSRDGKSSTALVIGPSPAGGSLQVLAPVSWRVRLPSKRERSQAGWQGRGSSGSGSGFSLSHPPHLTVGLASCHRESSSVLPCGYRRGRDPELRSHAQWPWADFWQFSFTGRWVMLDTLRRPTQTDDDAALTTGDVGTKFSALSACAGAVQLHSSARQAWAPRQRYPDGQRAHTLSATTARLFRTPRAAVAGPDQRAMEAERERKKKKKKGHTGAAASGSQPAHQCCCTTWGPAAGHGMPWMGAREGGLWARPIHAAALRVTPHPQRYLHATGLTPGQVHTHPFPSSPPLPTAVTASQSRVGACLAGPLLGCWAGPRPATAVAGFALRVRSSASTRSSRQSRAPSPSHLIPGLMDVPSSAASLGSGHPAQRAHHRGARPLARSLAPPDGNIHMHLAALFLDPDLNLLALQPHLGLSTLPSQIFNSPFLTFPFPSLHSFCRRTSEQLVLCSAVPVTPPTCSTLPVIWQPLETTSVPLSLALTHRLDITHPTPAGCLALRNPLVQSCLLSSSDGQRFIYGQPSSSTDFLPSTQPTSSANAFPFINSDQPFAQRNGFRSLDTPVLPRLRQAGAERRGLLLRGLPSRRPGEDVDAEFPGQLAWLLPSQLRLPLVYARAHHVREVNTTGSLPVTALRLPEPPAVRHRSRRPWLSEQVRLRRSLHHDVVIGFEPQPLELPHQPLLHAEHILVVHGRVPPVGSIEARAQGLCHLLRASPVTTEAILLDDLPV</sequence>
<evidence type="ECO:0000313" key="3">
    <source>
        <dbReference type="Proteomes" id="UP000245956"/>
    </source>
</evidence>
<feature type="region of interest" description="Disordered" evidence="1">
    <location>
        <begin position="59"/>
        <end position="94"/>
    </location>
</feature>
<feature type="region of interest" description="Disordered" evidence="1">
    <location>
        <begin position="964"/>
        <end position="988"/>
    </location>
</feature>
<feature type="region of interest" description="Disordered" evidence="1">
    <location>
        <begin position="1258"/>
        <end position="1311"/>
    </location>
</feature>
<comment type="caution">
    <text evidence="2">The sequence shown here is derived from an EMBL/GenBank/DDBJ whole genome shotgun (WGS) entry which is preliminary data.</text>
</comment>
<feature type="compositionally biased region" description="Low complexity" evidence="1">
    <location>
        <begin position="138"/>
        <end position="149"/>
    </location>
</feature>
<dbReference type="EMBL" id="LCWV01000004">
    <property type="protein sequence ID" value="PWI74074.1"/>
    <property type="molecule type" value="Genomic_DNA"/>
</dbReference>
<dbReference type="Proteomes" id="UP000245956">
    <property type="component" value="Unassembled WGS sequence"/>
</dbReference>
<feature type="region of interest" description="Disordered" evidence="1">
    <location>
        <begin position="907"/>
        <end position="946"/>
    </location>
</feature>